<feature type="binding site" evidence="9">
    <location>
        <position position="13"/>
    </location>
    <ligand>
        <name>substrate</name>
    </ligand>
</feature>
<feature type="binding site" evidence="9">
    <location>
        <position position="193"/>
    </location>
    <ligand>
        <name>substrate</name>
    </ligand>
</feature>
<feature type="binding site" evidence="9">
    <location>
        <position position="46"/>
    </location>
    <ligand>
        <name>substrate</name>
    </ligand>
</feature>
<feature type="active site" evidence="10">
    <location>
        <position position="75"/>
    </location>
</feature>
<evidence type="ECO:0000256" key="4">
    <source>
        <dbReference type="ARBA" id="ARBA00022490"/>
    </source>
</evidence>
<evidence type="ECO:0000256" key="3">
    <source>
        <dbReference type="ARBA" id="ARBA00013080"/>
    </source>
</evidence>
<keyword evidence="12" id="KW-1185">Reference proteome</keyword>
<comment type="subcellular location">
    <subcellularLocation>
        <location evidence="9">Cytoplasm</location>
    </subcellularLocation>
</comment>
<dbReference type="Gene3D" id="3.10.310.10">
    <property type="entry name" value="Diaminopimelate Epimerase, Chain A, domain 1"/>
    <property type="match status" value="2"/>
</dbReference>
<dbReference type="InterPro" id="IPR001653">
    <property type="entry name" value="DAP_epimerase_DapF"/>
</dbReference>
<dbReference type="EMBL" id="CP002776">
    <property type="protein sequence ID" value="AEG31145.1"/>
    <property type="molecule type" value="Genomic_DNA"/>
</dbReference>
<evidence type="ECO:0000256" key="7">
    <source>
        <dbReference type="ARBA" id="ARBA00023235"/>
    </source>
</evidence>
<dbReference type="GO" id="GO:0005829">
    <property type="term" value="C:cytosol"/>
    <property type="evidence" value="ECO:0007669"/>
    <property type="project" value="TreeGrafter"/>
</dbReference>
<dbReference type="HAMAP" id="MF_00197">
    <property type="entry name" value="DAP_epimerase"/>
    <property type="match status" value="1"/>
</dbReference>
<feature type="active site" description="Proton acceptor" evidence="9">
    <location>
        <position position="220"/>
    </location>
</feature>
<feature type="binding site" evidence="9">
    <location>
        <position position="66"/>
    </location>
    <ligand>
        <name>substrate</name>
    </ligand>
</feature>
<organism evidence="11 12">
    <name type="scientific">Thiomicrospira cyclica (strain DSM 14477 / JCM 11371 / ALM1)</name>
    <name type="common">Thioalkalimicrobium cyclicum</name>
    <dbReference type="NCBI Taxonomy" id="717773"/>
    <lineage>
        <taxon>Bacteria</taxon>
        <taxon>Pseudomonadati</taxon>
        <taxon>Pseudomonadota</taxon>
        <taxon>Gammaproteobacteria</taxon>
        <taxon>Thiotrichales</taxon>
        <taxon>Piscirickettsiaceae</taxon>
        <taxon>Thiomicrospira</taxon>
    </lineage>
</organism>
<keyword evidence="7 9" id="KW-0413">Isomerase</keyword>
<dbReference type="EC" id="5.1.1.7" evidence="3 9"/>
<comment type="subunit">
    <text evidence="9">Homodimer.</text>
</comment>
<feature type="site" description="Important for dimerization" evidence="9">
    <location>
        <position position="272"/>
    </location>
</feature>
<accession>F6DAQ2</accession>
<feature type="active site" description="Proton donor" evidence="9">
    <location>
        <position position="75"/>
    </location>
</feature>
<dbReference type="FunFam" id="3.10.310.10:FF:000001">
    <property type="entry name" value="Diaminopimelate epimerase"/>
    <property type="match status" value="1"/>
</dbReference>
<feature type="site" description="Could be important to modulate the pK values of the two catalytic cysteine residues" evidence="9">
    <location>
        <position position="211"/>
    </location>
</feature>
<feature type="binding site" evidence="9">
    <location>
        <begin position="76"/>
        <end position="77"/>
    </location>
    <ligand>
        <name>substrate</name>
    </ligand>
</feature>
<dbReference type="PANTHER" id="PTHR31689">
    <property type="entry name" value="DIAMINOPIMELATE EPIMERASE, CHLOROPLASTIC"/>
    <property type="match status" value="1"/>
</dbReference>
<evidence type="ECO:0000256" key="5">
    <source>
        <dbReference type="ARBA" id="ARBA00022605"/>
    </source>
</evidence>
<protein>
    <recommendedName>
        <fullName evidence="3 9">Diaminopimelate epimerase</fullName>
        <shortName evidence="9">DAP epimerase</shortName>
        <ecNumber evidence="3 9">5.1.1.7</ecNumber>
    </recommendedName>
    <alternativeName>
        <fullName evidence="9">PLP-independent amino acid racemase</fullName>
    </alternativeName>
</protein>
<dbReference type="Pfam" id="PF01678">
    <property type="entry name" value="DAP_epimerase"/>
    <property type="match status" value="2"/>
</dbReference>
<dbReference type="GO" id="GO:0008837">
    <property type="term" value="F:diaminopimelate epimerase activity"/>
    <property type="evidence" value="ECO:0007669"/>
    <property type="project" value="UniProtKB-UniRule"/>
</dbReference>
<dbReference type="Proteomes" id="UP000009232">
    <property type="component" value="Chromosome"/>
</dbReference>
<evidence type="ECO:0000256" key="9">
    <source>
        <dbReference type="HAMAP-Rule" id="MF_00197"/>
    </source>
</evidence>
<comment type="similarity">
    <text evidence="2 9">Belongs to the diaminopimelate epimerase family.</text>
</comment>
<dbReference type="PROSITE" id="PS01326">
    <property type="entry name" value="DAP_EPIMERASE"/>
    <property type="match status" value="1"/>
</dbReference>
<dbReference type="RefSeq" id="WP_013834926.1">
    <property type="nucleotide sequence ID" value="NC_015581.1"/>
</dbReference>
<evidence type="ECO:0000256" key="8">
    <source>
        <dbReference type="ARBA" id="ARBA00051712"/>
    </source>
</evidence>
<feature type="site" description="Could be important to modulate the pK values of the two catalytic cysteine residues" evidence="9">
    <location>
        <position position="161"/>
    </location>
</feature>
<evidence type="ECO:0000256" key="1">
    <source>
        <dbReference type="ARBA" id="ARBA00005196"/>
    </source>
</evidence>
<dbReference type="SUPFAM" id="SSF54506">
    <property type="entry name" value="Diaminopimelate epimerase-like"/>
    <property type="match status" value="1"/>
</dbReference>
<keyword evidence="6 9" id="KW-0457">Lysine biosynthesis</keyword>
<comment type="catalytic activity">
    <reaction evidence="8 9">
        <text>(2S,6S)-2,6-diaminopimelate = meso-2,6-diaminopimelate</text>
        <dbReference type="Rhea" id="RHEA:15393"/>
        <dbReference type="ChEBI" id="CHEBI:57609"/>
        <dbReference type="ChEBI" id="CHEBI:57791"/>
        <dbReference type="EC" id="5.1.1.7"/>
    </reaction>
</comment>
<dbReference type="GO" id="GO:0009089">
    <property type="term" value="P:lysine biosynthetic process via diaminopimelate"/>
    <property type="evidence" value="ECO:0007669"/>
    <property type="project" value="UniProtKB-UniRule"/>
</dbReference>
<dbReference type="NCBIfam" id="TIGR00652">
    <property type="entry name" value="DapF"/>
    <property type="match status" value="1"/>
</dbReference>
<feature type="binding site" evidence="9">
    <location>
        <begin position="221"/>
        <end position="222"/>
    </location>
    <ligand>
        <name>substrate</name>
    </ligand>
</feature>
<reference evidence="11 12" key="1">
    <citation type="submission" date="2011-05" db="EMBL/GenBank/DDBJ databases">
        <title>Complete sequence of Thioalkalimicrobium cyclicum ALM1.</title>
        <authorList>
            <consortium name="US DOE Joint Genome Institute"/>
            <person name="Lucas S."/>
            <person name="Han J."/>
            <person name="Lapidus A."/>
            <person name="Cheng J.-F."/>
            <person name="Goodwin L."/>
            <person name="Pitluck S."/>
            <person name="Peters L."/>
            <person name="Mikhailova N."/>
            <person name="Davenport K."/>
            <person name="Han C."/>
            <person name="Tapia R."/>
            <person name="Land M."/>
            <person name="Hauser L."/>
            <person name="Kyrpides N."/>
            <person name="Ivanova N."/>
            <person name="Pagani I."/>
            <person name="Kappler U."/>
            <person name="Woyke T."/>
        </authorList>
    </citation>
    <scope>NUCLEOTIDE SEQUENCE [LARGE SCALE GENOMIC DNA]</scope>
    <source>
        <strain evidence="12">DSM 14477 / JCM 11371 / ALM1</strain>
    </source>
</reference>
<comment type="pathway">
    <text evidence="1 9">Amino-acid biosynthesis; L-lysine biosynthesis via DAP pathway; DL-2,6-diaminopimelate from LL-2,6-diaminopimelate: step 1/1.</text>
</comment>
<gene>
    <name evidence="9" type="primary">dapF</name>
    <name evidence="11" type="ordered locus">Thicy_0370</name>
</gene>
<feature type="binding site" evidence="9">
    <location>
        <begin position="211"/>
        <end position="212"/>
    </location>
    <ligand>
        <name>substrate</name>
    </ligand>
</feature>
<dbReference type="PANTHER" id="PTHR31689:SF0">
    <property type="entry name" value="DIAMINOPIMELATE EPIMERASE"/>
    <property type="match status" value="1"/>
</dbReference>
<evidence type="ECO:0000313" key="12">
    <source>
        <dbReference type="Proteomes" id="UP000009232"/>
    </source>
</evidence>
<proteinExistence type="inferred from homology"/>
<comment type="function">
    <text evidence="9">Catalyzes the stereoinversion of LL-2,6-diaminopimelate (L,L-DAP) to meso-diaminopimelate (meso-DAP), a precursor of L-lysine and an essential component of the bacterial peptidoglycan.</text>
</comment>
<feature type="binding site" evidence="9">
    <location>
        <position position="159"/>
    </location>
    <ligand>
        <name>substrate</name>
    </ligand>
</feature>
<sequence length="291" mass="31691">MSIGFSKMHGLGNDFMVVDAINQSIDLTPGLVKSLADRHWGVGFDQLLVVERPKSEVADFRYRIFNADGSEVQQCGNGARCFARFVYDQGLTQKREIPVETASGLIVLYLEDDGQVRVNMGLPRFAPNSLPFVAEAQAENYQIEVDNQAWLIGAVSMGNPHAVLMPFEDVTQAPVATLGAALESHPRFPERVNVAFPQLVSPQHIKLRVFERGAGETQACGTGACAAMAVLRRWGQVAEEVTVSLPGGDLVIRWSGQLDEPLWMTGPVAQVFTGQLGAGWLSETKGVVHDE</sequence>
<name>F6DAQ2_THICA</name>
<dbReference type="eggNOG" id="COG0253">
    <property type="taxonomic scope" value="Bacteria"/>
</dbReference>
<dbReference type="InterPro" id="IPR018510">
    <property type="entry name" value="DAP_epimerase_AS"/>
</dbReference>
<evidence type="ECO:0000313" key="11">
    <source>
        <dbReference type="EMBL" id="AEG31145.1"/>
    </source>
</evidence>
<dbReference type="AlphaFoldDB" id="F6DAQ2"/>
<dbReference type="OrthoDB" id="9805408at2"/>
<evidence type="ECO:0000256" key="10">
    <source>
        <dbReference type="PROSITE-ProRule" id="PRU10125"/>
    </source>
</evidence>
<keyword evidence="5 9" id="KW-0028">Amino-acid biosynthesis</keyword>
<dbReference type="STRING" id="717773.Thicy_0370"/>
<dbReference type="KEGG" id="tcy:Thicy_0370"/>
<keyword evidence="4 9" id="KW-0963">Cytoplasm</keyword>
<dbReference type="UniPathway" id="UPA00034">
    <property type="reaction ID" value="UER00025"/>
</dbReference>
<evidence type="ECO:0000256" key="2">
    <source>
        <dbReference type="ARBA" id="ARBA00010219"/>
    </source>
</evidence>
<evidence type="ECO:0000256" key="6">
    <source>
        <dbReference type="ARBA" id="ARBA00023154"/>
    </source>
</evidence>
<dbReference type="HOGENOM" id="CLU_053306_1_1_6"/>